<protein>
    <recommendedName>
        <fullName evidence="4">ATP-dependent DNA helicase</fullName>
    </recommendedName>
</protein>
<proteinExistence type="predicted"/>
<keyword evidence="3" id="KW-1185">Reference proteome</keyword>
<evidence type="ECO:0000313" key="2">
    <source>
        <dbReference type="EMBL" id="KAJ7740537.1"/>
    </source>
</evidence>
<dbReference type="EMBL" id="JARKIB010000102">
    <property type="protein sequence ID" value="KAJ7740537.1"/>
    <property type="molecule type" value="Genomic_DNA"/>
</dbReference>
<evidence type="ECO:0000313" key="3">
    <source>
        <dbReference type="Proteomes" id="UP001215598"/>
    </source>
</evidence>
<reference evidence="2" key="1">
    <citation type="submission" date="2023-03" db="EMBL/GenBank/DDBJ databases">
        <title>Massive genome expansion in bonnet fungi (Mycena s.s.) driven by repeated elements and novel gene families across ecological guilds.</title>
        <authorList>
            <consortium name="Lawrence Berkeley National Laboratory"/>
            <person name="Harder C.B."/>
            <person name="Miyauchi S."/>
            <person name="Viragh M."/>
            <person name="Kuo A."/>
            <person name="Thoen E."/>
            <person name="Andreopoulos B."/>
            <person name="Lu D."/>
            <person name="Skrede I."/>
            <person name="Drula E."/>
            <person name="Henrissat B."/>
            <person name="Morin E."/>
            <person name="Kohler A."/>
            <person name="Barry K."/>
            <person name="LaButti K."/>
            <person name="Morin E."/>
            <person name="Salamov A."/>
            <person name="Lipzen A."/>
            <person name="Mereny Z."/>
            <person name="Hegedus B."/>
            <person name="Baldrian P."/>
            <person name="Stursova M."/>
            <person name="Weitz H."/>
            <person name="Taylor A."/>
            <person name="Grigoriev I.V."/>
            <person name="Nagy L.G."/>
            <person name="Martin F."/>
            <person name="Kauserud H."/>
        </authorList>
    </citation>
    <scope>NUCLEOTIDE SEQUENCE</scope>
    <source>
        <strain evidence="2">CBHHK182m</strain>
    </source>
</reference>
<comment type="caution">
    <text evidence="2">The sequence shown here is derived from an EMBL/GenBank/DDBJ whole genome shotgun (WGS) entry which is preliminary data.</text>
</comment>
<evidence type="ECO:0008006" key="4">
    <source>
        <dbReference type="Google" id="ProtNLM"/>
    </source>
</evidence>
<organism evidence="2 3">
    <name type="scientific">Mycena metata</name>
    <dbReference type="NCBI Taxonomy" id="1033252"/>
    <lineage>
        <taxon>Eukaryota</taxon>
        <taxon>Fungi</taxon>
        <taxon>Dikarya</taxon>
        <taxon>Basidiomycota</taxon>
        <taxon>Agaricomycotina</taxon>
        <taxon>Agaricomycetes</taxon>
        <taxon>Agaricomycetidae</taxon>
        <taxon>Agaricales</taxon>
        <taxon>Marasmiineae</taxon>
        <taxon>Mycenaceae</taxon>
        <taxon>Mycena</taxon>
    </lineage>
</organism>
<dbReference type="AlphaFoldDB" id="A0AAD7N0R3"/>
<feature type="region of interest" description="Disordered" evidence="1">
    <location>
        <begin position="357"/>
        <end position="376"/>
    </location>
</feature>
<evidence type="ECO:0000256" key="1">
    <source>
        <dbReference type="SAM" id="MobiDB-lite"/>
    </source>
</evidence>
<dbReference type="Proteomes" id="UP001215598">
    <property type="component" value="Unassembled WGS sequence"/>
</dbReference>
<name>A0AAD7N0R3_9AGAR</name>
<sequence>MRQKTQTPEDAQLRSALENMRYGACTSDDLKFLRTRVASDRPGHPHLDTLKYRNVSVITALNIHKDTINQLGAERFARDTGQELVEFYSIDKLSSAAVDRKKWTGCQQAHFKSLGPNLQDELWKATPAATNEHIPGCLRLCVGMPVMIKANQATELCITKGQEATVVGWDSSVGPHGKKVLDTLFVRLVNPPRAVQIPDLPVNVVPIARTSLHITALLRDDSLLSLNREQVVVLPNFSMTDYASQGKSRNPNVVHLNNCKDHKAYYVALSRGNEAAHTVIVQGFDEKRITSGMSGFLRQEFRELEMLDEITKLRWKNKLPRSVTGVYRGQLLASYKKWAGDAYQDPAHFHPSIRFRQGAAPSSTSRPAKKQKTQVPQCVVSAVPAAPATLANMGTHSTVQYHTINTHSVQSSRDNGVRHLAVQYAGPTGLIWDNTNYSCSYDALFTPLASIWHDNPQQWTAILSNCSALFRLWALTKLQCPHPPETARDIVRRALFYQQPSNFPTGPRNVTLDKLFMAMTDSRPYGTAATWCEQCGWQAPGFTETLSQYVDVSMPNALKDRYPTGIQLSEWFAYHFDKLVRCCPMCPGGQRMRRQTFVSEVPPILVVAISIADLRLNEKLVLGTGNVAKTLRLRGLIYHSTDARHFTSVVVDRQSSMWYHDGITTGRLCQLIGNMRDIRDSRSLHFINNERLAAALYAEERGG</sequence>
<accession>A0AAD7N0R3</accession>
<gene>
    <name evidence="2" type="ORF">B0H16DRAFT_1324298</name>
</gene>